<reference evidence="3 4" key="1">
    <citation type="journal article" date="2021" name="BMC Biol.">
        <title>Horizontally acquired antibacterial genes associated with adaptive radiation of ladybird beetles.</title>
        <authorList>
            <person name="Li H.S."/>
            <person name="Tang X.F."/>
            <person name="Huang Y.H."/>
            <person name="Xu Z.Y."/>
            <person name="Chen M.L."/>
            <person name="Du X.Y."/>
            <person name="Qiu B.Y."/>
            <person name="Chen P.T."/>
            <person name="Zhang W."/>
            <person name="Slipinski A."/>
            <person name="Escalona H.E."/>
            <person name="Waterhouse R.M."/>
            <person name="Zwick A."/>
            <person name="Pang H."/>
        </authorList>
    </citation>
    <scope>NUCLEOTIDE SEQUENCE [LARGE SCALE GENOMIC DNA]</scope>
    <source>
        <strain evidence="3">SYSU2018</strain>
    </source>
</reference>
<comment type="caution">
    <text evidence="3">The sequence shown here is derived from an EMBL/GenBank/DDBJ whole genome shotgun (WGS) entry which is preliminary data.</text>
</comment>
<keyword evidence="1" id="KW-0479">Metal-binding</keyword>
<protein>
    <recommendedName>
        <fullName evidence="2">C2H2-type domain-containing protein</fullName>
    </recommendedName>
</protein>
<organism evidence="3 4">
    <name type="scientific">Cryptolaemus montrouzieri</name>
    <dbReference type="NCBI Taxonomy" id="559131"/>
    <lineage>
        <taxon>Eukaryota</taxon>
        <taxon>Metazoa</taxon>
        <taxon>Ecdysozoa</taxon>
        <taxon>Arthropoda</taxon>
        <taxon>Hexapoda</taxon>
        <taxon>Insecta</taxon>
        <taxon>Pterygota</taxon>
        <taxon>Neoptera</taxon>
        <taxon>Endopterygota</taxon>
        <taxon>Coleoptera</taxon>
        <taxon>Polyphaga</taxon>
        <taxon>Cucujiformia</taxon>
        <taxon>Coccinelloidea</taxon>
        <taxon>Coccinellidae</taxon>
        <taxon>Scymninae</taxon>
        <taxon>Scymnini</taxon>
        <taxon>Cryptolaemus</taxon>
    </lineage>
</organism>
<keyword evidence="1" id="KW-0862">Zinc</keyword>
<keyword evidence="1" id="KW-0863">Zinc-finger</keyword>
<dbReference type="EMBL" id="JABFTP020000083">
    <property type="protein sequence ID" value="KAL3275231.1"/>
    <property type="molecule type" value="Genomic_DNA"/>
</dbReference>
<gene>
    <name evidence="3" type="ORF">HHI36_020000</name>
</gene>
<dbReference type="Gene3D" id="3.30.160.60">
    <property type="entry name" value="Classic Zinc Finger"/>
    <property type="match status" value="1"/>
</dbReference>
<evidence type="ECO:0000313" key="3">
    <source>
        <dbReference type="EMBL" id="KAL3275231.1"/>
    </source>
</evidence>
<accession>A0ABD2NAJ5</accession>
<dbReference type="SUPFAM" id="SSF57667">
    <property type="entry name" value="beta-beta-alpha zinc fingers"/>
    <property type="match status" value="1"/>
</dbReference>
<evidence type="ECO:0000256" key="1">
    <source>
        <dbReference type="PROSITE-ProRule" id="PRU00042"/>
    </source>
</evidence>
<dbReference type="PROSITE" id="PS50157">
    <property type="entry name" value="ZINC_FINGER_C2H2_2"/>
    <property type="match status" value="1"/>
</dbReference>
<dbReference type="GO" id="GO:0008270">
    <property type="term" value="F:zinc ion binding"/>
    <property type="evidence" value="ECO:0007669"/>
    <property type="project" value="UniProtKB-KW"/>
</dbReference>
<evidence type="ECO:0000313" key="4">
    <source>
        <dbReference type="Proteomes" id="UP001516400"/>
    </source>
</evidence>
<dbReference type="InterPro" id="IPR036236">
    <property type="entry name" value="Znf_C2H2_sf"/>
</dbReference>
<sequence length="156" mass="17800">MQSIISYIEEVHQLFLDREEDGNISDTSTIDSDYDSEEKYSIDGEVTVETEPDPNDGFDGDAKDAATNPVAGIVPINGLFKCENCEKMYAKKSTAMRHVKYECGKQPSFGCAFCGCKAFYKFNIMKHMKKHQHLLRKENLTDFIIQYDPDLRSYVT</sequence>
<name>A0ABD2NAJ5_9CUCU</name>
<feature type="domain" description="C2H2-type" evidence="2">
    <location>
        <begin position="80"/>
        <end position="107"/>
    </location>
</feature>
<proteinExistence type="predicted"/>
<dbReference type="InterPro" id="IPR013087">
    <property type="entry name" value="Znf_C2H2_type"/>
</dbReference>
<evidence type="ECO:0000259" key="2">
    <source>
        <dbReference type="PROSITE" id="PS50157"/>
    </source>
</evidence>
<keyword evidence="4" id="KW-1185">Reference proteome</keyword>
<dbReference type="AlphaFoldDB" id="A0ABD2NAJ5"/>
<dbReference type="Proteomes" id="UP001516400">
    <property type="component" value="Unassembled WGS sequence"/>
</dbReference>